<dbReference type="PRINTS" id="PR00463">
    <property type="entry name" value="EP450I"/>
</dbReference>
<evidence type="ECO:0000256" key="8">
    <source>
        <dbReference type="SAM" id="Phobius"/>
    </source>
</evidence>
<dbReference type="Gene3D" id="1.10.630.10">
    <property type="entry name" value="Cytochrome P450"/>
    <property type="match status" value="1"/>
</dbReference>
<keyword evidence="5 6" id="KW-0408">Iron</keyword>
<dbReference type="InterPro" id="IPR050121">
    <property type="entry name" value="Cytochrome_P450_monoxygenase"/>
</dbReference>
<keyword evidence="7" id="KW-0503">Monooxygenase</keyword>
<dbReference type="GO" id="GO:0004497">
    <property type="term" value="F:monooxygenase activity"/>
    <property type="evidence" value="ECO:0007669"/>
    <property type="project" value="UniProtKB-KW"/>
</dbReference>
<dbReference type="PANTHER" id="PTHR24305">
    <property type="entry name" value="CYTOCHROME P450"/>
    <property type="match status" value="1"/>
</dbReference>
<evidence type="ECO:0000256" key="1">
    <source>
        <dbReference type="ARBA" id="ARBA00001971"/>
    </source>
</evidence>
<evidence type="ECO:0000256" key="4">
    <source>
        <dbReference type="ARBA" id="ARBA00022723"/>
    </source>
</evidence>
<keyword evidence="8" id="KW-0812">Transmembrane</keyword>
<reference evidence="9 10" key="1">
    <citation type="journal article" date="2018" name="IMA Fungus">
        <title>IMA Genome-F 9: Draft genome sequence of Annulohypoxylon stygium, Aspergillus mulundensis, Berkeleyomyces basicola (syn. Thielaviopsis basicola), Ceratocystis smalleyi, two Cercospora beticola strains, Coleophoma cylindrospora, Fusarium fracticaudum, Phialophora cf. hyalina, and Morchella septimelata.</title>
        <authorList>
            <person name="Wingfield B.D."/>
            <person name="Bills G.F."/>
            <person name="Dong Y."/>
            <person name="Huang W."/>
            <person name="Nel W.J."/>
            <person name="Swalarsk-Parry B.S."/>
            <person name="Vaghefi N."/>
            <person name="Wilken P.M."/>
            <person name="An Z."/>
            <person name="de Beer Z.W."/>
            <person name="De Vos L."/>
            <person name="Chen L."/>
            <person name="Duong T.A."/>
            <person name="Gao Y."/>
            <person name="Hammerbacher A."/>
            <person name="Kikkert J.R."/>
            <person name="Li Y."/>
            <person name="Li H."/>
            <person name="Li K."/>
            <person name="Li Q."/>
            <person name="Liu X."/>
            <person name="Ma X."/>
            <person name="Naidoo K."/>
            <person name="Pethybridge S.J."/>
            <person name="Sun J."/>
            <person name="Steenkamp E.T."/>
            <person name="van der Nest M.A."/>
            <person name="van Wyk S."/>
            <person name="Wingfield M.J."/>
            <person name="Xiong C."/>
            <person name="Yue Q."/>
            <person name="Zhang X."/>
        </authorList>
    </citation>
    <scope>NUCLEOTIDE SEQUENCE [LARGE SCALE GENOMIC DNA]</scope>
    <source>
        <strain evidence="9 10">BP5796</strain>
    </source>
</reference>
<dbReference type="InterPro" id="IPR036396">
    <property type="entry name" value="Cyt_P450_sf"/>
</dbReference>
<dbReference type="AlphaFoldDB" id="A0A3D8SI56"/>
<evidence type="ECO:0000256" key="3">
    <source>
        <dbReference type="ARBA" id="ARBA00022617"/>
    </source>
</evidence>
<feature type="binding site" description="axial binding residue" evidence="6">
    <location>
        <position position="473"/>
    </location>
    <ligand>
        <name>heme</name>
        <dbReference type="ChEBI" id="CHEBI:30413"/>
    </ligand>
    <ligandPart>
        <name>Fe</name>
        <dbReference type="ChEBI" id="CHEBI:18248"/>
    </ligandPart>
</feature>
<dbReference type="InterPro" id="IPR017972">
    <property type="entry name" value="Cyt_P450_CS"/>
</dbReference>
<dbReference type="GO" id="GO:0020037">
    <property type="term" value="F:heme binding"/>
    <property type="evidence" value="ECO:0007669"/>
    <property type="project" value="InterPro"/>
</dbReference>
<keyword evidence="7" id="KW-0560">Oxidoreductase</keyword>
<dbReference type="GO" id="GO:0016705">
    <property type="term" value="F:oxidoreductase activity, acting on paired donors, with incorporation or reduction of molecular oxygen"/>
    <property type="evidence" value="ECO:0007669"/>
    <property type="project" value="InterPro"/>
</dbReference>
<comment type="similarity">
    <text evidence="2 7">Belongs to the cytochrome P450 family.</text>
</comment>
<keyword evidence="8" id="KW-0472">Membrane</keyword>
<evidence type="ECO:0000313" key="10">
    <source>
        <dbReference type="Proteomes" id="UP000256328"/>
    </source>
</evidence>
<evidence type="ECO:0000313" key="9">
    <source>
        <dbReference type="EMBL" id="RDW85962.1"/>
    </source>
</evidence>
<comment type="caution">
    <text evidence="9">The sequence shown here is derived from an EMBL/GenBank/DDBJ whole genome shotgun (WGS) entry which is preliminary data.</text>
</comment>
<dbReference type="PRINTS" id="PR00385">
    <property type="entry name" value="P450"/>
</dbReference>
<keyword evidence="10" id="KW-1185">Reference proteome</keyword>
<dbReference type="OrthoDB" id="1470350at2759"/>
<keyword evidence="4 6" id="KW-0479">Metal-binding</keyword>
<comment type="cofactor">
    <cofactor evidence="1 6">
        <name>heme</name>
        <dbReference type="ChEBI" id="CHEBI:30413"/>
    </cofactor>
</comment>
<dbReference type="SUPFAM" id="SSF48264">
    <property type="entry name" value="Cytochrome P450"/>
    <property type="match status" value="1"/>
</dbReference>
<feature type="transmembrane region" description="Helical" evidence="8">
    <location>
        <begin position="75"/>
        <end position="93"/>
    </location>
</feature>
<dbReference type="InterPro" id="IPR002401">
    <property type="entry name" value="Cyt_P450_E_grp-I"/>
</dbReference>
<evidence type="ECO:0000256" key="7">
    <source>
        <dbReference type="RuleBase" id="RU000461"/>
    </source>
</evidence>
<dbReference type="GO" id="GO:0005506">
    <property type="term" value="F:iron ion binding"/>
    <property type="evidence" value="ECO:0007669"/>
    <property type="project" value="InterPro"/>
</dbReference>
<sequence length="525" mass="58487">MSFYCAPVIAMALNQATLKAGELITTLKNEAITVLETTTLAQWLIGALLLAVIATGSLCLYRLTMHPLSKFPGPPLAACSSFYFMYYISTGFFPQHCERLFKKYKSNVIRVGPNQIVFNDVRALKDIVGRSDTYRGDFALRVIGFAATNVSNIRDPGEHRRKRRLMAPGFANSVLAEQEPIIATPIVDKLVARIETIPDGVVNLADYFDCVTLDMIGALAFGANFGMLDHVEKHPFLHVLPNVLRWSVIVGAIPSWFRLMSKVNQYGPKWTTPKPMRGVVDFAGKHLALRKKRGSTINDRDIISVIEAGNEKFKGQPGYTQLGKYEMLGEATNLVTGGGDTVATALTTSFFHLGQNPSIYQELTKSLRSMFPTFESINAPAASKIPLLDAALNEAMRVSPVLPGPMWRRTDNPIEVAGHLVPGGTELGAMRWNIFRHPDYFHSPEVFKPSRWLEDLGDNLDACLPFGLGPRTCIGRNIAMMELRLIVSKLLWKFDWAPVTMEYVNPEYLVLYRGPMLMKASERKN</sequence>
<accession>A0A3D8SI56</accession>
<protein>
    <submittedName>
        <fullName evidence="9">Uncharacterized protein</fullName>
    </submittedName>
</protein>
<dbReference type="Pfam" id="PF00067">
    <property type="entry name" value="p450"/>
    <property type="match status" value="1"/>
</dbReference>
<dbReference type="Proteomes" id="UP000256328">
    <property type="component" value="Unassembled WGS sequence"/>
</dbReference>
<keyword evidence="8" id="KW-1133">Transmembrane helix</keyword>
<name>A0A3D8SI56_9HELO</name>
<dbReference type="PROSITE" id="PS00086">
    <property type="entry name" value="CYTOCHROME_P450"/>
    <property type="match status" value="1"/>
</dbReference>
<keyword evidence="3 6" id="KW-0349">Heme</keyword>
<dbReference type="InterPro" id="IPR001128">
    <property type="entry name" value="Cyt_P450"/>
</dbReference>
<evidence type="ECO:0000256" key="6">
    <source>
        <dbReference type="PIRSR" id="PIRSR602401-1"/>
    </source>
</evidence>
<evidence type="ECO:0000256" key="2">
    <source>
        <dbReference type="ARBA" id="ARBA00010617"/>
    </source>
</evidence>
<proteinExistence type="inferred from homology"/>
<gene>
    <name evidence="9" type="ORF">BP5796_04287</name>
</gene>
<dbReference type="PANTHER" id="PTHR24305:SF210">
    <property type="entry name" value="CYTOCHROME P450 MONOOXYGENASE ASQL-RELATED"/>
    <property type="match status" value="1"/>
</dbReference>
<organism evidence="9 10">
    <name type="scientific">Coleophoma crateriformis</name>
    <dbReference type="NCBI Taxonomy" id="565419"/>
    <lineage>
        <taxon>Eukaryota</taxon>
        <taxon>Fungi</taxon>
        <taxon>Dikarya</taxon>
        <taxon>Ascomycota</taxon>
        <taxon>Pezizomycotina</taxon>
        <taxon>Leotiomycetes</taxon>
        <taxon>Helotiales</taxon>
        <taxon>Dermateaceae</taxon>
        <taxon>Coleophoma</taxon>
    </lineage>
</organism>
<dbReference type="EMBL" id="PDLN01000005">
    <property type="protein sequence ID" value="RDW85962.1"/>
    <property type="molecule type" value="Genomic_DNA"/>
</dbReference>
<feature type="transmembrane region" description="Helical" evidence="8">
    <location>
        <begin position="44"/>
        <end position="63"/>
    </location>
</feature>
<evidence type="ECO:0000256" key="5">
    <source>
        <dbReference type="ARBA" id="ARBA00023004"/>
    </source>
</evidence>